<keyword evidence="2 5" id="KW-0326">Glycosidase</keyword>
<dbReference type="EMBL" id="UGSO01000001">
    <property type="protein sequence ID" value="SUB18562.1"/>
    <property type="molecule type" value="Genomic_DNA"/>
</dbReference>
<dbReference type="AlphaFoldDB" id="A0A379ALW7"/>
<sequence length="97" mass="9906">MKRIIIDCDPGNGIAGANTDDGLAIALALASPALSLELITTVAGNTPCEVGARVAKDLIVRLGLSIPVIQGATQALQEDPAPWRETLDNRGQSACAG</sequence>
<evidence type="ECO:0000256" key="1">
    <source>
        <dbReference type="ARBA" id="ARBA00022801"/>
    </source>
</evidence>
<keyword evidence="6" id="KW-1185">Reference proteome</keyword>
<evidence type="ECO:0000256" key="3">
    <source>
        <dbReference type="SAM" id="MobiDB-lite"/>
    </source>
</evidence>
<dbReference type="Pfam" id="PF01156">
    <property type="entry name" value="IU_nuc_hydro"/>
    <property type="match status" value="1"/>
</dbReference>
<organism evidence="5 6">
    <name type="scientific">Enterobacter agglomerans</name>
    <name type="common">Erwinia herbicola</name>
    <name type="synonym">Pantoea agglomerans</name>
    <dbReference type="NCBI Taxonomy" id="549"/>
    <lineage>
        <taxon>Bacteria</taxon>
        <taxon>Pseudomonadati</taxon>
        <taxon>Pseudomonadota</taxon>
        <taxon>Gammaproteobacteria</taxon>
        <taxon>Enterobacterales</taxon>
        <taxon>Erwiniaceae</taxon>
        <taxon>Pantoea</taxon>
        <taxon>Pantoea agglomerans group</taxon>
    </lineage>
</organism>
<reference evidence="5 6" key="1">
    <citation type="submission" date="2018-06" db="EMBL/GenBank/DDBJ databases">
        <authorList>
            <consortium name="Pathogen Informatics"/>
            <person name="Doyle S."/>
        </authorList>
    </citation>
    <scope>NUCLEOTIDE SEQUENCE [LARGE SCALE GENOMIC DNA]</scope>
    <source>
        <strain evidence="5 6">NCTC9381</strain>
    </source>
</reference>
<feature type="domain" description="Inosine/uridine-preferring nucleoside hydrolase" evidence="4">
    <location>
        <begin position="4"/>
        <end position="79"/>
    </location>
</feature>
<dbReference type="GO" id="GO:0006152">
    <property type="term" value="P:purine nucleoside catabolic process"/>
    <property type="evidence" value="ECO:0007669"/>
    <property type="project" value="TreeGrafter"/>
</dbReference>
<dbReference type="PANTHER" id="PTHR12304:SF4">
    <property type="entry name" value="URIDINE NUCLEOSIDASE"/>
    <property type="match status" value="1"/>
</dbReference>
<evidence type="ECO:0000256" key="2">
    <source>
        <dbReference type="ARBA" id="ARBA00023295"/>
    </source>
</evidence>
<dbReference type="InterPro" id="IPR001910">
    <property type="entry name" value="Inosine/uridine_hydrolase_dom"/>
</dbReference>
<accession>A0A379ALW7</accession>
<evidence type="ECO:0000313" key="5">
    <source>
        <dbReference type="EMBL" id="SUB18562.1"/>
    </source>
</evidence>
<dbReference type="EC" id="3.2.-.-" evidence="5"/>
<dbReference type="InterPro" id="IPR023186">
    <property type="entry name" value="IUNH"/>
</dbReference>
<dbReference type="SUPFAM" id="SSF53590">
    <property type="entry name" value="Nucleoside hydrolase"/>
    <property type="match status" value="1"/>
</dbReference>
<dbReference type="InterPro" id="IPR036452">
    <property type="entry name" value="Ribo_hydro-like"/>
</dbReference>
<dbReference type="PANTHER" id="PTHR12304">
    <property type="entry name" value="INOSINE-URIDINE PREFERRING NUCLEOSIDE HYDROLASE"/>
    <property type="match status" value="1"/>
</dbReference>
<proteinExistence type="predicted"/>
<evidence type="ECO:0000313" key="6">
    <source>
        <dbReference type="Proteomes" id="UP000254640"/>
    </source>
</evidence>
<protein>
    <submittedName>
        <fullName evidence="5">Pyrimidine-specific ribonucleoside hydrolase rihA</fullName>
        <ecNumber evidence="5">3.2.-.-</ecNumber>
    </submittedName>
</protein>
<evidence type="ECO:0000259" key="4">
    <source>
        <dbReference type="Pfam" id="PF01156"/>
    </source>
</evidence>
<dbReference type="GO" id="GO:0005829">
    <property type="term" value="C:cytosol"/>
    <property type="evidence" value="ECO:0007669"/>
    <property type="project" value="TreeGrafter"/>
</dbReference>
<dbReference type="Gene3D" id="3.90.245.10">
    <property type="entry name" value="Ribonucleoside hydrolase-like"/>
    <property type="match status" value="1"/>
</dbReference>
<gene>
    <name evidence="5" type="primary">rihA</name>
    <name evidence="5" type="ORF">NCTC9381_04525</name>
</gene>
<dbReference type="Proteomes" id="UP000254640">
    <property type="component" value="Unassembled WGS sequence"/>
</dbReference>
<feature type="region of interest" description="Disordered" evidence="3">
    <location>
        <begin position="77"/>
        <end position="97"/>
    </location>
</feature>
<keyword evidence="1 5" id="KW-0378">Hydrolase</keyword>
<dbReference type="GO" id="GO:0008477">
    <property type="term" value="F:purine nucleosidase activity"/>
    <property type="evidence" value="ECO:0007669"/>
    <property type="project" value="TreeGrafter"/>
</dbReference>
<name>A0A379ALW7_ENTAG</name>